<feature type="region of interest" description="Disordered" evidence="1">
    <location>
        <begin position="122"/>
        <end position="144"/>
    </location>
</feature>
<dbReference type="EMBL" id="JFFI01001932">
    <property type="protein sequence ID" value="KXH49306.1"/>
    <property type="molecule type" value="Genomic_DNA"/>
</dbReference>
<dbReference type="InterPro" id="IPR002035">
    <property type="entry name" value="VWF_A"/>
</dbReference>
<feature type="domain" description="VWFA" evidence="2">
    <location>
        <begin position="160"/>
        <end position="375"/>
    </location>
</feature>
<feature type="compositionally biased region" description="Polar residues" evidence="1">
    <location>
        <begin position="46"/>
        <end position="62"/>
    </location>
</feature>
<proteinExistence type="predicted"/>
<dbReference type="Proteomes" id="UP000070121">
    <property type="component" value="Unassembled WGS sequence"/>
</dbReference>
<dbReference type="InterPro" id="IPR036465">
    <property type="entry name" value="vWFA_dom_sf"/>
</dbReference>
<dbReference type="PANTHER" id="PTHR34706:SF1">
    <property type="entry name" value="VWFA DOMAIN-CONTAINING PROTEIN"/>
    <property type="match status" value="1"/>
</dbReference>
<feature type="compositionally biased region" description="Basic residues" evidence="1">
    <location>
        <begin position="33"/>
        <end position="45"/>
    </location>
</feature>
<organism evidence="3 4">
    <name type="scientific">Colletotrichum salicis</name>
    <dbReference type="NCBI Taxonomy" id="1209931"/>
    <lineage>
        <taxon>Eukaryota</taxon>
        <taxon>Fungi</taxon>
        <taxon>Dikarya</taxon>
        <taxon>Ascomycota</taxon>
        <taxon>Pezizomycotina</taxon>
        <taxon>Sordariomycetes</taxon>
        <taxon>Hypocreomycetidae</taxon>
        <taxon>Glomerellales</taxon>
        <taxon>Glomerellaceae</taxon>
        <taxon>Colletotrichum</taxon>
        <taxon>Colletotrichum acutatum species complex</taxon>
    </lineage>
</organism>
<dbReference type="PANTHER" id="PTHR34706">
    <property type="entry name" value="SLR1338 PROTEIN"/>
    <property type="match status" value="1"/>
</dbReference>
<dbReference type="SUPFAM" id="SSF53300">
    <property type="entry name" value="vWA-like"/>
    <property type="match status" value="1"/>
</dbReference>
<evidence type="ECO:0000256" key="1">
    <source>
        <dbReference type="SAM" id="MobiDB-lite"/>
    </source>
</evidence>
<reference evidence="3 4" key="1">
    <citation type="submission" date="2014-02" db="EMBL/GenBank/DDBJ databases">
        <title>The genome sequence of Colletotrichum salicis CBS 607.94.</title>
        <authorList>
            <person name="Baroncelli R."/>
            <person name="Thon M.R."/>
        </authorList>
    </citation>
    <scope>NUCLEOTIDE SEQUENCE [LARGE SCALE GENOMIC DNA]</scope>
    <source>
        <strain evidence="3 4">CBS 607.94</strain>
    </source>
</reference>
<dbReference type="PROSITE" id="PS50234">
    <property type="entry name" value="VWFA"/>
    <property type="match status" value="1"/>
</dbReference>
<dbReference type="Pfam" id="PF00092">
    <property type="entry name" value="VWA"/>
    <property type="match status" value="1"/>
</dbReference>
<dbReference type="Gene3D" id="3.40.50.410">
    <property type="entry name" value="von Willebrand factor, type A domain"/>
    <property type="match status" value="1"/>
</dbReference>
<feature type="compositionally biased region" description="Low complexity" evidence="1">
    <location>
        <begin position="124"/>
        <end position="137"/>
    </location>
</feature>
<dbReference type="OrthoDB" id="2142040at2759"/>
<evidence type="ECO:0000313" key="4">
    <source>
        <dbReference type="Proteomes" id="UP000070121"/>
    </source>
</evidence>
<evidence type="ECO:0000259" key="2">
    <source>
        <dbReference type="PROSITE" id="PS50234"/>
    </source>
</evidence>
<protein>
    <recommendedName>
        <fullName evidence="2">VWFA domain-containing protein</fullName>
    </recommendedName>
</protein>
<dbReference type="AlphaFoldDB" id="A0A135TM86"/>
<evidence type="ECO:0000313" key="3">
    <source>
        <dbReference type="EMBL" id="KXH49306.1"/>
    </source>
</evidence>
<comment type="caution">
    <text evidence="3">The sequence shown here is derived from an EMBL/GenBank/DDBJ whole genome shotgun (WGS) entry which is preliminary data.</text>
</comment>
<keyword evidence="4" id="KW-1185">Reference proteome</keyword>
<dbReference type="STRING" id="1209931.A0A135TM86"/>
<name>A0A135TM86_9PEZI</name>
<gene>
    <name evidence="3" type="ORF">CSAL01_04155</name>
</gene>
<feature type="compositionally biased region" description="Polar residues" evidence="1">
    <location>
        <begin position="8"/>
        <end position="17"/>
    </location>
</feature>
<accession>A0A135TM86</accession>
<sequence length="386" mass="41439">MPYLGDSFPSSNSFSTNEKPEISMSIFGAFKQKLGRKSPSSRKSKQASQSNMQTPGSNNPFSSPAVKPSNRESSPKIIVTPPSPTKSADKPSAPDHAPPAYSVTAPAPSVNGYLASNYGPVRSPSPALSTTPSTAGSIMSSTGMSVSTPEDPYAFLSSFDTIFVIDDSGSMSGRSWPEVQGVIRNVAPICTSHDEDGIDLYFLNHKTQAGGSPREGKAAGGYYGIRRADTVEGIFTSIRPRGCTPTGQRLLAILKPYLQLLETKKNDIESVKPINLIVITDGAPSDDVEATILYAAKKLDKLDAPMHQVGVQFFQVGNEPGAREALRELDDDLVGRCDGDLRDMVDTVTWENGTRGVLTADNILKVVLGAVVRRLDRRRTSGESRR</sequence>
<feature type="region of interest" description="Disordered" evidence="1">
    <location>
        <begin position="1"/>
        <end position="106"/>
    </location>
</feature>